<comment type="subcellular location">
    <subcellularLocation>
        <location evidence="1">Mitochondrion</location>
    </subcellularLocation>
</comment>
<dbReference type="InterPro" id="IPR008925">
    <property type="entry name" value="aa_tRNA-synth_I_cd-bd_sf"/>
</dbReference>
<dbReference type="STRING" id="1245748.A0A229X3R8"/>
<dbReference type="GO" id="GO:0004818">
    <property type="term" value="F:glutamate-tRNA ligase activity"/>
    <property type="evidence" value="ECO:0007669"/>
    <property type="project" value="UniProtKB-EC"/>
</dbReference>
<dbReference type="PANTHER" id="PTHR43311:SF2">
    <property type="entry name" value="GLUTAMATE--TRNA LIGASE, MITOCHONDRIAL-RELATED"/>
    <property type="match status" value="1"/>
</dbReference>
<evidence type="ECO:0000256" key="9">
    <source>
        <dbReference type="ARBA" id="ARBA00030865"/>
    </source>
</evidence>
<keyword evidence="5 11" id="KW-0547">Nucleotide-binding</keyword>
<evidence type="ECO:0000256" key="12">
    <source>
        <dbReference type="SAM" id="MobiDB-lite"/>
    </source>
</evidence>
<reference evidence="15 16" key="1">
    <citation type="submission" date="2018-08" db="EMBL/GenBank/DDBJ databases">
        <title>Draft genome sequences of two Aspergillus turcosus clinical strains isolated from bronchoalveolar lavage fluid: one azole-susceptible and the other azole-resistant.</title>
        <authorList>
            <person name="Parent-Michaud M."/>
            <person name="Dufresne P.J."/>
            <person name="Fournier E."/>
            <person name="Martineau C."/>
            <person name="Moreira S."/>
            <person name="Perkins V."/>
            <person name="De Repentigny L."/>
            <person name="Dufresne S.F."/>
        </authorList>
    </citation>
    <scope>NUCLEOTIDE SEQUENCE [LARGE SCALE GENOMIC DNA]</scope>
    <source>
        <strain evidence="15">HMR AF 1038</strain>
    </source>
</reference>
<dbReference type="GO" id="GO:0005739">
    <property type="term" value="C:mitochondrion"/>
    <property type="evidence" value="ECO:0007669"/>
    <property type="project" value="UniProtKB-SubCell"/>
</dbReference>
<accession>A0A229X3R8</accession>
<dbReference type="Gene3D" id="1.10.10.350">
    <property type="match status" value="1"/>
</dbReference>
<dbReference type="AlphaFoldDB" id="A0A229X3R8"/>
<gene>
    <name evidence="15" type="ORF">CFD26_103849</name>
</gene>
<evidence type="ECO:0000256" key="10">
    <source>
        <dbReference type="ARBA" id="ARBA00072917"/>
    </source>
</evidence>
<dbReference type="FunFam" id="3.40.50.620:FF:000045">
    <property type="entry name" value="Glutamate--tRNA ligase, mitochondrial"/>
    <property type="match status" value="1"/>
</dbReference>
<dbReference type="FunFam" id="1.10.10.350:FF:000012">
    <property type="entry name" value="Glutamyl-tRNA synthetase"/>
    <property type="match status" value="1"/>
</dbReference>
<dbReference type="InterPro" id="IPR014729">
    <property type="entry name" value="Rossmann-like_a/b/a_fold"/>
</dbReference>
<feature type="domain" description="Aminoacyl-tRNA synthetase class I anticodon-binding" evidence="14">
    <location>
        <begin position="524"/>
        <end position="585"/>
    </location>
</feature>
<dbReference type="OrthoDB" id="428822at2759"/>
<keyword evidence="8 11" id="KW-0030">Aminoacyl-tRNA synthetase</keyword>
<dbReference type="HAMAP" id="MF_00022">
    <property type="entry name" value="Glu_tRNA_synth_type1"/>
    <property type="match status" value="1"/>
</dbReference>
<evidence type="ECO:0000256" key="8">
    <source>
        <dbReference type="ARBA" id="ARBA00023146"/>
    </source>
</evidence>
<keyword evidence="16" id="KW-1185">Reference proteome</keyword>
<dbReference type="InterPro" id="IPR049940">
    <property type="entry name" value="GluQ/Sye"/>
</dbReference>
<dbReference type="SUPFAM" id="SSF52374">
    <property type="entry name" value="Nucleotidylyl transferase"/>
    <property type="match status" value="1"/>
</dbReference>
<dbReference type="GO" id="GO:0000049">
    <property type="term" value="F:tRNA binding"/>
    <property type="evidence" value="ECO:0007669"/>
    <property type="project" value="InterPro"/>
</dbReference>
<evidence type="ECO:0000256" key="7">
    <source>
        <dbReference type="ARBA" id="ARBA00022917"/>
    </source>
</evidence>
<sequence>MRRSHLGLLARRSWACTRCRAANYSSVAPARAGNKSKNLPDAPARTRFAPSPTGYLHLGSLRTALFNYLLAKRTGGQFLLRIEDTDQKRTIPGAEQRLYEDLQWAGLQWDEGPLVGGPYGPYRQSERTAIYREHANHLVKNGHAYRCFCSAERLDSLARHRSQAGLPPGYDRQCADIPAEESEDRAAKGEAHVVRLKVEGYPMFDDLVYGKTGQNRSNSKLDLIERVYDDPILLKSDGHPTYHLANVVDDHCMKITHVIRGTEWMPSTPMHVALYNAFNWTPPRFGHVPLLVDKSGQKLSKRNADIDLSFFKDKQGVLAATLVNFAALLGWSHTQKSDVFSLEELEQLFNLKITRGNTVVAFEKLWFLQKAHAQRFAATGGPIFDEMVTKVSQAVEETYPADQLTTILDSRSLAEYIPPLLKADAKSYTNAPEFVQRNSTFFTTTLTRPPYIPIAAPNGTTIPITALHTAAAALTLVPALHWTIETHRSNIASYDGSAAVLPASAAASASPGGPQETANASATESTDADADSDAEKSRINADKAFKKELYHYLRWALSAGAPGPGIPETMAILGRAESLRRLQEARELTADADAEAAGVRVPKSARSRSQEREYSLNWLSSDAVQDALLITNPFFPH</sequence>
<dbReference type="GO" id="GO:0005524">
    <property type="term" value="F:ATP binding"/>
    <property type="evidence" value="ECO:0007669"/>
    <property type="project" value="UniProtKB-KW"/>
</dbReference>
<dbReference type="Gene3D" id="3.40.50.620">
    <property type="entry name" value="HUPs"/>
    <property type="match status" value="1"/>
</dbReference>
<dbReference type="CDD" id="cd00808">
    <property type="entry name" value="GluRS_core"/>
    <property type="match status" value="1"/>
</dbReference>
<evidence type="ECO:0000256" key="6">
    <source>
        <dbReference type="ARBA" id="ARBA00022840"/>
    </source>
</evidence>
<dbReference type="InterPro" id="IPR045462">
    <property type="entry name" value="aa-tRNA-synth_I_cd-bd"/>
</dbReference>
<feature type="domain" description="Glutamyl/glutaminyl-tRNA synthetase class Ib catalytic" evidence="13">
    <location>
        <begin position="45"/>
        <end position="354"/>
    </location>
</feature>
<proteinExistence type="inferred from homology"/>
<comment type="similarity">
    <text evidence="2">Belongs to the class-I aminoacyl-tRNA synthetase family. Glutamate--tRNA ligase type 1 subfamily.</text>
</comment>
<dbReference type="Pfam" id="PF00749">
    <property type="entry name" value="tRNA-synt_1c"/>
    <property type="match status" value="1"/>
</dbReference>
<evidence type="ECO:0000256" key="4">
    <source>
        <dbReference type="ARBA" id="ARBA00022598"/>
    </source>
</evidence>
<comment type="caution">
    <text evidence="15">The sequence shown here is derived from an EMBL/GenBank/DDBJ whole genome shotgun (WGS) entry which is preliminary data.</text>
</comment>
<evidence type="ECO:0000256" key="1">
    <source>
        <dbReference type="ARBA" id="ARBA00004173"/>
    </source>
</evidence>
<feature type="compositionally biased region" description="Low complexity" evidence="12">
    <location>
        <begin position="505"/>
        <end position="525"/>
    </location>
</feature>
<organism evidence="15 16">
    <name type="scientific">Aspergillus turcosus</name>
    <dbReference type="NCBI Taxonomy" id="1245748"/>
    <lineage>
        <taxon>Eukaryota</taxon>
        <taxon>Fungi</taxon>
        <taxon>Dikarya</taxon>
        <taxon>Ascomycota</taxon>
        <taxon>Pezizomycotina</taxon>
        <taxon>Eurotiomycetes</taxon>
        <taxon>Eurotiomycetidae</taxon>
        <taxon>Eurotiales</taxon>
        <taxon>Aspergillaceae</taxon>
        <taxon>Aspergillus</taxon>
        <taxon>Aspergillus subgen. Fumigati</taxon>
    </lineage>
</organism>
<evidence type="ECO:0000256" key="11">
    <source>
        <dbReference type="RuleBase" id="RU363037"/>
    </source>
</evidence>
<dbReference type="InterPro" id="IPR004527">
    <property type="entry name" value="Glu-tRNA-ligase_bac/mito"/>
</dbReference>
<name>A0A229X3R8_9EURO</name>
<dbReference type="EC" id="6.1.1.17" evidence="3"/>
<evidence type="ECO:0000259" key="14">
    <source>
        <dbReference type="Pfam" id="PF19269"/>
    </source>
</evidence>
<protein>
    <recommendedName>
        <fullName evidence="10">Glutamate--tRNA ligase, mitochondrial</fullName>
        <ecNumber evidence="3">6.1.1.17</ecNumber>
    </recommendedName>
    <alternativeName>
        <fullName evidence="9">Glutamyl-tRNA synthetase</fullName>
    </alternativeName>
</protein>
<keyword evidence="4 11" id="KW-0436">Ligase</keyword>
<dbReference type="SUPFAM" id="SSF48163">
    <property type="entry name" value="An anticodon-binding domain of class I aminoacyl-tRNA synthetases"/>
    <property type="match status" value="1"/>
</dbReference>
<dbReference type="InterPro" id="IPR033910">
    <property type="entry name" value="GluRS_core"/>
</dbReference>
<dbReference type="InterPro" id="IPR000924">
    <property type="entry name" value="Glu/Gln-tRNA-synth"/>
</dbReference>
<evidence type="ECO:0000313" key="16">
    <source>
        <dbReference type="Proteomes" id="UP000215289"/>
    </source>
</evidence>
<feature type="region of interest" description="Disordered" evidence="12">
    <location>
        <begin position="505"/>
        <end position="536"/>
    </location>
</feature>
<dbReference type="PANTHER" id="PTHR43311">
    <property type="entry name" value="GLUTAMATE--TRNA LIGASE"/>
    <property type="match status" value="1"/>
</dbReference>
<keyword evidence="7 11" id="KW-0648">Protein biosynthesis</keyword>
<evidence type="ECO:0000256" key="3">
    <source>
        <dbReference type="ARBA" id="ARBA00012835"/>
    </source>
</evidence>
<keyword evidence="6 11" id="KW-0067">ATP-binding</keyword>
<evidence type="ECO:0000259" key="13">
    <source>
        <dbReference type="Pfam" id="PF00749"/>
    </source>
</evidence>
<dbReference type="PRINTS" id="PR00987">
    <property type="entry name" value="TRNASYNTHGLU"/>
</dbReference>
<evidence type="ECO:0000313" key="15">
    <source>
        <dbReference type="EMBL" id="RLL95020.1"/>
    </source>
</evidence>
<dbReference type="Pfam" id="PF19269">
    <property type="entry name" value="Anticodon_2"/>
    <property type="match status" value="1"/>
</dbReference>
<evidence type="ECO:0000256" key="2">
    <source>
        <dbReference type="ARBA" id="ARBA00007894"/>
    </source>
</evidence>
<dbReference type="InterPro" id="IPR020058">
    <property type="entry name" value="Glu/Gln-tRNA-synth_Ib_cat-dom"/>
</dbReference>
<dbReference type="GO" id="GO:0008270">
    <property type="term" value="F:zinc ion binding"/>
    <property type="evidence" value="ECO:0007669"/>
    <property type="project" value="InterPro"/>
</dbReference>
<dbReference type="EMBL" id="NIDN02000173">
    <property type="protein sequence ID" value="RLL95020.1"/>
    <property type="molecule type" value="Genomic_DNA"/>
</dbReference>
<evidence type="ECO:0000256" key="5">
    <source>
        <dbReference type="ARBA" id="ARBA00022741"/>
    </source>
</evidence>
<dbReference type="GO" id="GO:0006424">
    <property type="term" value="P:glutamyl-tRNA aminoacylation"/>
    <property type="evidence" value="ECO:0007669"/>
    <property type="project" value="InterPro"/>
</dbReference>
<dbReference type="InterPro" id="IPR020751">
    <property type="entry name" value="aa-tRNA-synth_I_codon-bd_sub2"/>
</dbReference>
<dbReference type="NCBIfam" id="TIGR00464">
    <property type="entry name" value="gltX_bact"/>
    <property type="match status" value="1"/>
</dbReference>
<dbReference type="Proteomes" id="UP000215289">
    <property type="component" value="Unassembled WGS sequence"/>
</dbReference>